<proteinExistence type="predicted"/>
<gene>
    <name evidence="1" type="ORF">AWH49_09350</name>
</gene>
<dbReference type="EMBL" id="LQWY01000005">
    <property type="protein sequence ID" value="OAH62858.1"/>
    <property type="molecule type" value="Genomic_DNA"/>
</dbReference>
<reference evidence="1 2" key="1">
    <citation type="submission" date="2016-01" db="EMBL/GenBank/DDBJ databases">
        <title>Investigation of taxonomic status of Bacillus aminovorans.</title>
        <authorList>
            <person name="Verma A."/>
            <person name="Pal Y."/>
            <person name="Krishnamurthi S."/>
        </authorList>
    </citation>
    <scope>NUCLEOTIDE SEQUENCE [LARGE SCALE GENOMIC DNA]</scope>
    <source>
        <strain evidence="1 2">DSM 1314</strain>
    </source>
</reference>
<evidence type="ECO:0000313" key="1">
    <source>
        <dbReference type="EMBL" id="OAH62858.1"/>
    </source>
</evidence>
<organism evidence="1 2">
    <name type="scientific">Domibacillus aminovorans</name>
    <dbReference type="NCBI Taxonomy" id="29332"/>
    <lineage>
        <taxon>Bacteria</taxon>
        <taxon>Bacillati</taxon>
        <taxon>Bacillota</taxon>
        <taxon>Bacilli</taxon>
        <taxon>Bacillales</taxon>
        <taxon>Bacillaceae</taxon>
        <taxon>Domibacillus</taxon>
    </lineage>
</organism>
<dbReference type="AlphaFoldDB" id="A0A177LAW4"/>
<keyword evidence="2" id="KW-1185">Reference proteome</keyword>
<evidence type="ECO:0000313" key="2">
    <source>
        <dbReference type="Proteomes" id="UP000076935"/>
    </source>
</evidence>
<dbReference type="Proteomes" id="UP000076935">
    <property type="component" value="Unassembled WGS sequence"/>
</dbReference>
<accession>A0A177LAW4</accession>
<protein>
    <submittedName>
        <fullName evidence="1">Uncharacterized protein</fullName>
    </submittedName>
</protein>
<comment type="caution">
    <text evidence="1">The sequence shown here is derived from an EMBL/GenBank/DDBJ whole genome shotgun (WGS) entry which is preliminary data.</text>
</comment>
<name>A0A177LAW4_9BACI</name>
<sequence length="66" mass="7973">MDDMFNLLYTTVRIKKRFMMKPILRAKYIPFFKRNVRSTFDDVQLHQKTTMLEGCHDCTYHAIVTN</sequence>